<reference evidence="2" key="1">
    <citation type="journal article" date="2023" name="Nat. Plants">
        <title>Single-cell RNA sequencing provides a high-resolution roadmap for understanding the multicellular compartmentation of specialized metabolism.</title>
        <authorList>
            <person name="Sun S."/>
            <person name="Shen X."/>
            <person name="Li Y."/>
            <person name="Li Y."/>
            <person name="Wang S."/>
            <person name="Li R."/>
            <person name="Zhang H."/>
            <person name="Shen G."/>
            <person name="Guo B."/>
            <person name="Wei J."/>
            <person name="Xu J."/>
            <person name="St-Pierre B."/>
            <person name="Chen S."/>
            <person name="Sun C."/>
        </authorList>
    </citation>
    <scope>NUCLEOTIDE SEQUENCE [LARGE SCALE GENOMIC DNA]</scope>
</reference>
<organism evidence="1 2">
    <name type="scientific">Catharanthus roseus</name>
    <name type="common">Madagascar periwinkle</name>
    <name type="synonym">Vinca rosea</name>
    <dbReference type="NCBI Taxonomy" id="4058"/>
    <lineage>
        <taxon>Eukaryota</taxon>
        <taxon>Viridiplantae</taxon>
        <taxon>Streptophyta</taxon>
        <taxon>Embryophyta</taxon>
        <taxon>Tracheophyta</taxon>
        <taxon>Spermatophyta</taxon>
        <taxon>Magnoliopsida</taxon>
        <taxon>eudicotyledons</taxon>
        <taxon>Gunneridae</taxon>
        <taxon>Pentapetalae</taxon>
        <taxon>asterids</taxon>
        <taxon>lamiids</taxon>
        <taxon>Gentianales</taxon>
        <taxon>Apocynaceae</taxon>
        <taxon>Rauvolfioideae</taxon>
        <taxon>Vinceae</taxon>
        <taxon>Catharanthinae</taxon>
        <taxon>Catharanthus</taxon>
    </lineage>
</organism>
<gene>
    <name evidence="1" type="ORF">M9H77_16886</name>
</gene>
<proteinExistence type="predicted"/>
<keyword evidence="2" id="KW-1185">Reference proteome</keyword>
<sequence>MKNSIPTRCQRIALYVASPLYEGLFRSRGRFRLGRVDPLEEGRRLRRVWPNRSTWTPHHTLRDMGVRLFVMEFVRRLAGIDYEMPELGSDDLISSGRLGAQKATEGLGREFFDQISQEGHMIVFHCGTYKFVSRGKQMPYSAAVDLVAELGASHKQPWGREYESITLS</sequence>
<comment type="caution">
    <text evidence="1">The sequence shown here is derived from an EMBL/GenBank/DDBJ whole genome shotgun (WGS) entry which is preliminary data.</text>
</comment>
<name>A0ACC0B326_CATRO</name>
<accession>A0ACC0B326</accession>
<evidence type="ECO:0000313" key="2">
    <source>
        <dbReference type="Proteomes" id="UP001060085"/>
    </source>
</evidence>
<protein>
    <submittedName>
        <fullName evidence="1">Uncharacterized protein</fullName>
    </submittedName>
</protein>
<dbReference type="EMBL" id="CM044704">
    <property type="protein sequence ID" value="KAI5667033.1"/>
    <property type="molecule type" value="Genomic_DNA"/>
</dbReference>
<dbReference type="Proteomes" id="UP001060085">
    <property type="component" value="Linkage Group LG04"/>
</dbReference>
<evidence type="ECO:0000313" key="1">
    <source>
        <dbReference type="EMBL" id="KAI5667033.1"/>
    </source>
</evidence>